<evidence type="ECO:0000313" key="2">
    <source>
        <dbReference type="EMBL" id="TCC59419.1"/>
    </source>
</evidence>
<keyword evidence="2" id="KW-0378">Hydrolase</keyword>
<dbReference type="RefSeq" id="WP_131359718.1">
    <property type="nucleotide sequence ID" value="NZ_SJKB01000007.1"/>
</dbReference>
<sequence>MDNRARLLRGLAVDERQVKIGGVRTTVLTAGDGPPLVLLHGGIECGGVYWAPVISRLAEKHRLVVPDVPGLGESDPFDRFDLATFDEWLTGLLRLTCDQSPILIAHSQLGTLAARFAVHHGELLQRLVLYGAPGVGAYRMPIGLRVVAIRLAVRPSEENMERFARWAFDDLDRVRRRDPDWLDAFTGYARSRALVPHVKRTMRQLVASGTKQVRERSDVPTTLLWGAHDRFVPVGLATAARDRFGWPLQVIDASGHVPHIEQPAAFTQAIEEFTRTPH</sequence>
<gene>
    <name evidence="2" type="ORF">E0H73_22500</name>
</gene>
<dbReference type="Gene3D" id="3.40.50.1820">
    <property type="entry name" value="alpha/beta hydrolase"/>
    <property type="match status" value="1"/>
</dbReference>
<evidence type="ECO:0000259" key="1">
    <source>
        <dbReference type="Pfam" id="PF00561"/>
    </source>
</evidence>
<dbReference type="SUPFAM" id="SSF53474">
    <property type="entry name" value="alpha/beta-Hydrolases"/>
    <property type="match status" value="1"/>
</dbReference>
<dbReference type="OrthoDB" id="27092at2"/>
<feature type="domain" description="AB hydrolase-1" evidence="1">
    <location>
        <begin position="34"/>
        <end position="263"/>
    </location>
</feature>
<dbReference type="GO" id="GO:0016787">
    <property type="term" value="F:hydrolase activity"/>
    <property type="evidence" value="ECO:0007669"/>
    <property type="project" value="UniProtKB-KW"/>
</dbReference>
<dbReference type="Pfam" id="PF00561">
    <property type="entry name" value="Abhydrolase_1"/>
    <property type="match status" value="1"/>
</dbReference>
<evidence type="ECO:0000313" key="3">
    <source>
        <dbReference type="Proteomes" id="UP000291144"/>
    </source>
</evidence>
<dbReference type="PRINTS" id="PR00111">
    <property type="entry name" value="ABHYDROLASE"/>
</dbReference>
<reference evidence="2 3" key="1">
    <citation type="submission" date="2019-02" db="EMBL/GenBank/DDBJ databases">
        <title>Kribbella capetownensis sp. nov. and Kribbella speibonae sp. nov., isolated from soil.</title>
        <authorList>
            <person name="Curtis S.M."/>
            <person name="Norton I."/>
            <person name="Everest G.J."/>
            <person name="Meyers P.R."/>
        </authorList>
    </citation>
    <scope>NUCLEOTIDE SEQUENCE [LARGE SCALE GENOMIC DNA]</scope>
    <source>
        <strain evidence="2 3">NRRL B-24813</strain>
    </source>
</reference>
<dbReference type="InterPro" id="IPR000073">
    <property type="entry name" value="AB_hydrolase_1"/>
</dbReference>
<accession>A0A4R0KH68</accession>
<dbReference type="Proteomes" id="UP000291144">
    <property type="component" value="Unassembled WGS sequence"/>
</dbReference>
<keyword evidence="3" id="KW-1185">Reference proteome</keyword>
<protein>
    <submittedName>
        <fullName evidence="2">Alpha/beta hydrolase</fullName>
    </submittedName>
</protein>
<dbReference type="AlphaFoldDB" id="A0A4R0KH68"/>
<dbReference type="EMBL" id="SJKB01000007">
    <property type="protein sequence ID" value="TCC59419.1"/>
    <property type="molecule type" value="Genomic_DNA"/>
</dbReference>
<dbReference type="PANTHER" id="PTHR43689:SF8">
    <property type="entry name" value="ALPHA_BETA-HYDROLASES SUPERFAMILY PROTEIN"/>
    <property type="match status" value="1"/>
</dbReference>
<dbReference type="InterPro" id="IPR029058">
    <property type="entry name" value="AB_hydrolase_fold"/>
</dbReference>
<name>A0A4R0KH68_9ACTN</name>
<comment type="caution">
    <text evidence="2">The sequence shown here is derived from an EMBL/GenBank/DDBJ whole genome shotgun (WGS) entry which is preliminary data.</text>
</comment>
<proteinExistence type="predicted"/>
<organism evidence="2 3">
    <name type="scientific">Kribbella pittospori</name>
    <dbReference type="NCBI Taxonomy" id="722689"/>
    <lineage>
        <taxon>Bacteria</taxon>
        <taxon>Bacillati</taxon>
        <taxon>Actinomycetota</taxon>
        <taxon>Actinomycetes</taxon>
        <taxon>Propionibacteriales</taxon>
        <taxon>Kribbellaceae</taxon>
        <taxon>Kribbella</taxon>
    </lineage>
</organism>
<dbReference type="PANTHER" id="PTHR43689">
    <property type="entry name" value="HYDROLASE"/>
    <property type="match status" value="1"/>
</dbReference>